<dbReference type="PANTHER" id="PTHR30204:SF90">
    <property type="entry name" value="HTH-TYPE TRANSCRIPTIONAL ACTIVATOR MTA"/>
    <property type="match status" value="1"/>
</dbReference>
<protein>
    <submittedName>
        <fullName evidence="4">MerR family DNA-binding transcriptional regulator</fullName>
    </submittedName>
    <submittedName>
        <fullName evidence="3">MerR family transcriptional regulator</fullName>
    </submittedName>
</protein>
<reference evidence="4 5" key="1">
    <citation type="submission" date="2016-12" db="EMBL/GenBank/DDBJ databases">
        <title>Analysis of the Molecular Diversity Among Cronobacter Species Isolated from Filth Flies Using a Pan Genomic DNA Microarray.</title>
        <authorList>
            <person name="Pava-Ripoll M."/>
            <person name="Tall B."/>
            <person name="Farber J."/>
            <person name="Fanning S."/>
            <person name="Lehner A."/>
            <person name="Stephan R."/>
            <person name="Pagotto F."/>
            <person name="Iverson C."/>
            <person name="Ziobro G."/>
            <person name="Miller A."/>
            <person name="Pearson R."/>
            <person name="Yan Q."/>
            <person name="Kim M."/>
            <person name="Jeong S."/>
            <person name="Park J."/>
            <person name="Jun S."/>
            <person name="Choi H."/>
            <person name="Chung T."/>
            <person name="Yoo Y."/>
            <person name="Park E."/>
            <person name="Hwang S."/>
            <person name="Lee B."/>
            <person name="Sathyamoorthy V."/>
            <person name="Carter L."/>
            <person name="Mammel M."/>
            <person name="Jackson S."/>
            <person name="Kothary M."/>
            <person name="Patel I."/>
            <person name="Grim C."/>
            <person name="Gopinath G."/>
            <person name="Gangiredla J."/>
            <person name="Chase H."/>
        </authorList>
    </citation>
    <scope>NUCLEOTIDE SEQUENCE [LARGE SCALE GENOMIC DNA]</scope>
    <source>
        <strain evidence="4 5">MOD1-Md1s</strain>
    </source>
</reference>
<dbReference type="Pfam" id="PF13411">
    <property type="entry name" value="MerR_1"/>
    <property type="match status" value="1"/>
</dbReference>
<dbReference type="OrthoDB" id="9808480at2"/>
<reference evidence="3 6" key="2">
    <citation type="submission" date="2019-08" db="EMBL/GenBank/DDBJ databases">
        <title>Prevalence, distribution, and phylogeny of type two toxin-antitoxin genes possessed by Cronobacter species where C. sakazakii homologs follow sequence type lineages.</title>
        <authorList>
            <person name="Finkelstein S."/>
            <person name="Negrete F."/>
            <person name="Jang H."/>
            <person name="Gopinath G.R."/>
            <person name="Tall B.D."/>
        </authorList>
    </citation>
    <scope>NUCLEOTIDE SEQUENCE [LARGE SCALE GENOMIC DNA]</scope>
    <source>
        <strain evidence="3 6">MOD1_GK1257</strain>
    </source>
</reference>
<dbReference type="RefSeq" id="WP_075193599.1">
    <property type="nucleotide sequence ID" value="NZ_JADKNN010000079.1"/>
</dbReference>
<dbReference type="InterPro" id="IPR012925">
    <property type="entry name" value="TipAS_dom"/>
</dbReference>
<dbReference type="InterPro" id="IPR047057">
    <property type="entry name" value="MerR_fam"/>
</dbReference>
<evidence type="ECO:0000313" key="3">
    <source>
        <dbReference type="EMBL" id="KAB0880288.1"/>
    </source>
</evidence>
<dbReference type="EMBL" id="WAGD01000028">
    <property type="protein sequence ID" value="KAB0880288.1"/>
    <property type="molecule type" value="Genomic_DNA"/>
</dbReference>
<accession>A0A2T7AQW0</accession>
<name>A0A2T7AQW0_9ENTR</name>
<dbReference type="AlphaFoldDB" id="A0A2T7AQW0"/>
<evidence type="ECO:0000313" key="6">
    <source>
        <dbReference type="Proteomes" id="UP000469927"/>
    </source>
</evidence>
<feature type="domain" description="HTH merR-type" evidence="2">
    <location>
        <begin position="2"/>
        <end position="71"/>
    </location>
</feature>
<sequence length="348" mass="39608">MLLQVGELAKRAGLTVRTLHHYESLGLLIPSGRTAAGYRLYNRDDIQRLHHIQALTRMGLSLAQVRECLESGSVTLPEVIDTQIAMLNAQLKRTETLRDRLVALREGLLAGDEPDLQEWLKTLELMTMYEKWFSPDELKQLPFAQQNTDREAQWAALVEEVKKAVHKGVPVSDPAAQALATRWMETLERDTAGNPAFLTRLNEMHAAEPMMRDQTGITPDIIDWITHAFAESKLAIYQRYLTPEEFAFTREHYFDRMMEWPPLVAKLHEAVDAQLDPKSEEARGLAAHWLALFESFAGRNPQTQQKFREAMMREPHLSKGTWMTPEVLGWLQQAFGALMQAQGAAPAR</sequence>
<comment type="caution">
    <text evidence="4">The sequence shown here is derived from an EMBL/GenBank/DDBJ whole genome shotgun (WGS) entry which is preliminary data.</text>
</comment>
<dbReference type="Gene3D" id="1.10.1660.10">
    <property type="match status" value="1"/>
</dbReference>
<dbReference type="InterPro" id="IPR000551">
    <property type="entry name" value="MerR-type_HTH_dom"/>
</dbReference>
<organism evidence="4 5">
    <name type="scientific">Cronobacter muytjensii</name>
    <dbReference type="NCBI Taxonomy" id="413501"/>
    <lineage>
        <taxon>Bacteria</taxon>
        <taxon>Pseudomonadati</taxon>
        <taxon>Pseudomonadota</taxon>
        <taxon>Gammaproteobacteria</taxon>
        <taxon>Enterobacterales</taxon>
        <taxon>Enterobacteriaceae</taxon>
        <taxon>Cronobacter</taxon>
    </lineage>
</organism>
<dbReference type="PRINTS" id="PR00040">
    <property type="entry name" value="HTHMERR"/>
</dbReference>
<gene>
    <name evidence="4" type="ORF">AUN14_15055</name>
    <name evidence="3" type="ORF">FZI19_10430</name>
</gene>
<dbReference type="PANTHER" id="PTHR30204">
    <property type="entry name" value="REDOX-CYCLING DRUG-SENSING TRANSCRIPTIONAL ACTIVATOR SOXR"/>
    <property type="match status" value="1"/>
</dbReference>
<evidence type="ECO:0000256" key="1">
    <source>
        <dbReference type="ARBA" id="ARBA00023125"/>
    </source>
</evidence>
<dbReference type="EMBL" id="MSAE01000029">
    <property type="protein sequence ID" value="PUX12382.1"/>
    <property type="molecule type" value="Genomic_DNA"/>
</dbReference>
<dbReference type="GO" id="GO:0003700">
    <property type="term" value="F:DNA-binding transcription factor activity"/>
    <property type="evidence" value="ECO:0007669"/>
    <property type="project" value="InterPro"/>
</dbReference>
<dbReference type="Pfam" id="PF07739">
    <property type="entry name" value="TipAS"/>
    <property type="match status" value="1"/>
</dbReference>
<dbReference type="Proteomes" id="UP000244378">
    <property type="component" value="Unassembled WGS sequence"/>
</dbReference>
<dbReference type="PROSITE" id="PS00552">
    <property type="entry name" value="HTH_MERR_1"/>
    <property type="match status" value="1"/>
</dbReference>
<dbReference type="PROSITE" id="PS50937">
    <property type="entry name" value="HTH_MERR_2"/>
    <property type="match status" value="1"/>
</dbReference>
<dbReference type="Proteomes" id="UP000469927">
    <property type="component" value="Unassembled WGS sequence"/>
</dbReference>
<proteinExistence type="predicted"/>
<dbReference type="GO" id="GO:0003677">
    <property type="term" value="F:DNA binding"/>
    <property type="evidence" value="ECO:0007669"/>
    <property type="project" value="UniProtKB-KW"/>
</dbReference>
<dbReference type="InterPro" id="IPR009061">
    <property type="entry name" value="DNA-bd_dom_put_sf"/>
</dbReference>
<keyword evidence="1 4" id="KW-0238">DNA-binding</keyword>
<dbReference type="SUPFAM" id="SSF46955">
    <property type="entry name" value="Putative DNA-binding domain"/>
    <property type="match status" value="1"/>
</dbReference>
<evidence type="ECO:0000313" key="4">
    <source>
        <dbReference type="EMBL" id="PUX12382.1"/>
    </source>
</evidence>
<evidence type="ECO:0000313" key="5">
    <source>
        <dbReference type="Proteomes" id="UP000244378"/>
    </source>
</evidence>
<keyword evidence="6" id="KW-1185">Reference proteome</keyword>
<evidence type="ECO:0000259" key="2">
    <source>
        <dbReference type="PROSITE" id="PS50937"/>
    </source>
</evidence>
<dbReference type="SMART" id="SM00422">
    <property type="entry name" value="HTH_MERR"/>
    <property type="match status" value="1"/>
</dbReference>